<keyword evidence="3" id="KW-0677">Repeat</keyword>
<keyword evidence="4 7" id="KW-0863">Zinc-finger</keyword>
<dbReference type="InterPro" id="IPR013087">
    <property type="entry name" value="Znf_C2H2_type"/>
</dbReference>
<dbReference type="EMBL" id="PDLM01000012">
    <property type="protein sequence ID" value="RDW64677.1"/>
    <property type="molecule type" value="Genomic_DNA"/>
</dbReference>
<accession>A0A3D8QSC2</accession>
<feature type="compositionally biased region" description="Low complexity" evidence="8">
    <location>
        <begin position="129"/>
        <end position="138"/>
    </location>
</feature>
<dbReference type="GO" id="GO:0000981">
    <property type="term" value="F:DNA-binding transcription factor activity, RNA polymerase II-specific"/>
    <property type="evidence" value="ECO:0007669"/>
    <property type="project" value="InterPro"/>
</dbReference>
<evidence type="ECO:0000256" key="3">
    <source>
        <dbReference type="ARBA" id="ARBA00022737"/>
    </source>
</evidence>
<dbReference type="PANTHER" id="PTHR40626">
    <property type="entry name" value="MIP31509P"/>
    <property type="match status" value="1"/>
</dbReference>
<evidence type="ECO:0000256" key="5">
    <source>
        <dbReference type="ARBA" id="ARBA00022833"/>
    </source>
</evidence>
<reference evidence="10 11" key="1">
    <citation type="journal article" date="2018" name="IMA Fungus">
        <title>IMA Genome-F 9: Draft genome sequence of Annulohypoxylon stygium, Aspergillus mulundensis, Berkeleyomyces basicola (syn. Thielaviopsis basicola), Ceratocystis smalleyi, two Cercospora beticola strains, Coleophoma cylindrospora, Fusarium fracticaudum, Phialophora cf. hyalina, and Morchella septimelata.</title>
        <authorList>
            <person name="Wingfield B.D."/>
            <person name="Bills G.F."/>
            <person name="Dong Y."/>
            <person name="Huang W."/>
            <person name="Nel W.J."/>
            <person name="Swalarsk-Parry B.S."/>
            <person name="Vaghefi N."/>
            <person name="Wilken P.M."/>
            <person name="An Z."/>
            <person name="de Beer Z.W."/>
            <person name="De Vos L."/>
            <person name="Chen L."/>
            <person name="Duong T.A."/>
            <person name="Gao Y."/>
            <person name="Hammerbacher A."/>
            <person name="Kikkert J.R."/>
            <person name="Li Y."/>
            <person name="Li H."/>
            <person name="Li K."/>
            <person name="Li Q."/>
            <person name="Liu X."/>
            <person name="Ma X."/>
            <person name="Naidoo K."/>
            <person name="Pethybridge S.J."/>
            <person name="Sun J."/>
            <person name="Steenkamp E.T."/>
            <person name="van der Nest M.A."/>
            <person name="van Wyk S."/>
            <person name="Wingfield M.J."/>
            <person name="Xiong C."/>
            <person name="Yue Q."/>
            <person name="Zhang X."/>
        </authorList>
    </citation>
    <scope>NUCLEOTIDE SEQUENCE [LARGE SCALE GENOMIC DNA]</scope>
    <source>
        <strain evidence="10 11">BP6252</strain>
    </source>
</reference>
<dbReference type="GO" id="GO:0000978">
    <property type="term" value="F:RNA polymerase II cis-regulatory region sequence-specific DNA binding"/>
    <property type="evidence" value="ECO:0007669"/>
    <property type="project" value="InterPro"/>
</dbReference>
<dbReference type="Proteomes" id="UP000256645">
    <property type="component" value="Unassembled WGS sequence"/>
</dbReference>
<dbReference type="CDD" id="cd12148">
    <property type="entry name" value="fungal_TF_MHR"/>
    <property type="match status" value="1"/>
</dbReference>
<protein>
    <recommendedName>
        <fullName evidence="9">C2H2-type domain-containing protein</fullName>
    </recommendedName>
</protein>
<evidence type="ECO:0000256" key="1">
    <source>
        <dbReference type="ARBA" id="ARBA00004123"/>
    </source>
</evidence>
<dbReference type="Pfam" id="PF04082">
    <property type="entry name" value="Fungal_trans"/>
    <property type="match status" value="1"/>
</dbReference>
<keyword evidence="6" id="KW-0539">Nucleus</keyword>
<evidence type="ECO:0000313" key="10">
    <source>
        <dbReference type="EMBL" id="RDW64677.1"/>
    </source>
</evidence>
<keyword evidence="2" id="KW-0479">Metal-binding</keyword>
<organism evidence="10 11">
    <name type="scientific">Coleophoma cylindrospora</name>
    <dbReference type="NCBI Taxonomy" id="1849047"/>
    <lineage>
        <taxon>Eukaryota</taxon>
        <taxon>Fungi</taxon>
        <taxon>Dikarya</taxon>
        <taxon>Ascomycota</taxon>
        <taxon>Pezizomycotina</taxon>
        <taxon>Leotiomycetes</taxon>
        <taxon>Helotiales</taxon>
        <taxon>Dermateaceae</taxon>
        <taxon>Coleophoma</taxon>
    </lineage>
</organism>
<dbReference type="GO" id="GO:0006351">
    <property type="term" value="P:DNA-templated transcription"/>
    <property type="evidence" value="ECO:0007669"/>
    <property type="project" value="InterPro"/>
</dbReference>
<dbReference type="STRING" id="1849047.A0A3D8QSC2"/>
<gene>
    <name evidence="10" type="ORF">BP6252_10328</name>
</gene>
<dbReference type="FunFam" id="3.30.160.60:FF:002343">
    <property type="entry name" value="Zinc finger protein 33A"/>
    <property type="match status" value="1"/>
</dbReference>
<comment type="subcellular location">
    <subcellularLocation>
        <location evidence="1">Nucleus</location>
    </subcellularLocation>
</comment>
<evidence type="ECO:0000256" key="7">
    <source>
        <dbReference type="PROSITE-ProRule" id="PRU00042"/>
    </source>
</evidence>
<evidence type="ECO:0000259" key="9">
    <source>
        <dbReference type="PROSITE" id="PS50157"/>
    </source>
</evidence>
<comment type="caution">
    <text evidence="10">The sequence shown here is derived from an EMBL/GenBank/DDBJ whole genome shotgun (WGS) entry which is preliminary data.</text>
</comment>
<dbReference type="InterPro" id="IPR007219">
    <property type="entry name" value="XnlR_reg_dom"/>
</dbReference>
<dbReference type="Pfam" id="PF00096">
    <property type="entry name" value="zf-C2H2"/>
    <property type="match status" value="2"/>
</dbReference>
<dbReference type="SMART" id="SM00355">
    <property type="entry name" value="ZnF_C2H2"/>
    <property type="match status" value="2"/>
</dbReference>
<evidence type="ECO:0000256" key="4">
    <source>
        <dbReference type="ARBA" id="ARBA00022771"/>
    </source>
</evidence>
<dbReference type="PANTHER" id="PTHR40626:SF10">
    <property type="entry name" value="C2H2-TYPE DOMAIN-CONTAINING PROTEIN"/>
    <property type="match status" value="1"/>
</dbReference>
<feature type="domain" description="C2H2-type" evidence="9">
    <location>
        <begin position="11"/>
        <end position="38"/>
    </location>
</feature>
<evidence type="ECO:0000256" key="2">
    <source>
        <dbReference type="ARBA" id="ARBA00022723"/>
    </source>
</evidence>
<dbReference type="PROSITE" id="PS50157">
    <property type="entry name" value="ZINC_FINGER_C2H2_2"/>
    <property type="match status" value="2"/>
</dbReference>
<dbReference type="PROSITE" id="PS00028">
    <property type="entry name" value="ZINC_FINGER_C2H2_1"/>
    <property type="match status" value="1"/>
</dbReference>
<proteinExistence type="predicted"/>
<feature type="region of interest" description="Disordered" evidence="8">
    <location>
        <begin position="125"/>
        <end position="153"/>
    </location>
</feature>
<name>A0A3D8QSC2_9HELO</name>
<keyword evidence="5" id="KW-0862">Zinc</keyword>
<feature type="domain" description="C2H2-type" evidence="9">
    <location>
        <begin position="39"/>
        <end position="69"/>
    </location>
</feature>
<dbReference type="GO" id="GO:0005634">
    <property type="term" value="C:nucleus"/>
    <property type="evidence" value="ECO:0007669"/>
    <property type="project" value="UniProtKB-SubCell"/>
</dbReference>
<evidence type="ECO:0000256" key="8">
    <source>
        <dbReference type="SAM" id="MobiDB-lite"/>
    </source>
</evidence>
<sequence>MPRGRPKAVVAPCKYCDKHFKRLEHLVRHERTHTHEKPFVCDCGQSFTRQDLLARHTKLSHAAHPNVSPPQPEIAQALTMCDTVGLEMNDVGAFWDSNFMTQDMLPATLFDANLSFIDTTASIQPPQPSSFSRFSSRLPRLDDPEDDAENDDPIVNVTEPWSITGSCYERLCLEVQCYSEVLPAGCLLPSRNALTGYLEKYLRCVHEFLPFIHLATFSAEQKDVSLVLAIAALGAVYRFELSKAYELYFMAKAMLFEKIRREGLQVVTDLLVGPSHPARDLPHDLGKIQTFVLLITFASWADKRISAEALSMGSQLAVLVRENGISEPDEMPHNVDWLSWVVIEERRRTLFAAYVLFNLHSIAFKIPPLILNHEVGIFLPGFAEQWKAENARQWQHAPHQVERQFKEGLRSLCDGTGIPADASVSSFSNWLLIHGLLQQIYIDSHRSANSLRLDTIDYFEAALRTWQLSWEVADESSLDPLSPKAPLGLGALALLRLAYIRLNLDFSQCRGLLSRDLQCIIAKGDNLNRSPHLDRAVLHAAHALSIPVRLGIASMAHSKTSIWVIEHSLCSLECALLLKNWLETISTAIASCGTEGLRKVEKRLLGIITEIIKETSFAETLDIFEDEASRFLRMATTVVKIWAQIFQGVHHLEIDNFIGASLQLLADASPD</sequence>
<dbReference type="OrthoDB" id="654211at2759"/>
<dbReference type="GO" id="GO:0008270">
    <property type="term" value="F:zinc ion binding"/>
    <property type="evidence" value="ECO:0007669"/>
    <property type="project" value="UniProtKB-KW"/>
</dbReference>
<dbReference type="Gene3D" id="3.30.160.60">
    <property type="entry name" value="Classic Zinc Finger"/>
    <property type="match status" value="2"/>
</dbReference>
<dbReference type="SUPFAM" id="SSF57667">
    <property type="entry name" value="beta-beta-alpha zinc fingers"/>
    <property type="match status" value="1"/>
</dbReference>
<feature type="compositionally biased region" description="Acidic residues" evidence="8">
    <location>
        <begin position="143"/>
        <end position="152"/>
    </location>
</feature>
<dbReference type="AlphaFoldDB" id="A0A3D8QSC2"/>
<evidence type="ECO:0000256" key="6">
    <source>
        <dbReference type="ARBA" id="ARBA00023242"/>
    </source>
</evidence>
<dbReference type="InterPro" id="IPR036236">
    <property type="entry name" value="Znf_C2H2_sf"/>
</dbReference>
<keyword evidence="11" id="KW-1185">Reference proteome</keyword>
<dbReference type="GO" id="GO:0000785">
    <property type="term" value="C:chromatin"/>
    <property type="evidence" value="ECO:0007669"/>
    <property type="project" value="TreeGrafter"/>
</dbReference>
<dbReference type="InterPro" id="IPR051059">
    <property type="entry name" value="VerF-like"/>
</dbReference>
<evidence type="ECO:0000313" key="11">
    <source>
        <dbReference type="Proteomes" id="UP000256645"/>
    </source>
</evidence>